<dbReference type="AlphaFoldDB" id="A0AAD6SK10"/>
<keyword evidence="2" id="KW-1185">Reference proteome</keyword>
<protein>
    <submittedName>
        <fullName evidence="1">Uncharacterized protein</fullName>
    </submittedName>
</protein>
<dbReference type="Proteomes" id="UP001218188">
    <property type="component" value="Unassembled WGS sequence"/>
</dbReference>
<organism evidence="1 2">
    <name type="scientific">Mycena alexandri</name>
    <dbReference type="NCBI Taxonomy" id="1745969"/>
    <lineage>
        <taxon>Eukaryota</taxon>
        <taxon>Fungi</taxon>
        <taxon>Dikarya</taxon>
        <taxon>Basidiomycota</taxon>
        <taxon>Agaricomycotina</taxon>
        <taxon>Agaricomycetes</taxon>
        <taxon>Agaricomycetidae</taxon>
        <taxon>Agaricales</taxon>
        <taxon>Marasmiineae</taxon>
        <taxon>Mycenaceae</taxon>
        <taxon>Mycena</taxon>
    </lineage>
</organism>
<proteinExistence type="predicted"/>
<evidence type="ECO:0000313" key="2">
    <source>
        <dbReference type="Proteomes" id="UP001218188"/>
    </source>
</evidence>
<sequence length="131" mass="14703">MGFPYKCSSKAPATFPEQPKSTRVLKSRILSNGHILRATNLFPSTEVPVATLLAPGFTLLYHYTTPLALPLTFYLQLSVKPRILVSRKVTQWSCWATKDDVYGQVIGHSLEAKKPHGSRKMSKIRMWIGAM</sequence>
<evidence type="ECO:0000313" key="1">
    <source>
        <dbReference type="EMBL" id="KAJ7028860.1"/>
    </source>
</evidence>
<gene>
    <name evidence="1" type="ORF">C8F04DRAFT_1188291</name>
</gene>
<accession>A0AAD6SK10</accession>
<comment type="caution">
    <text evidence="1">The sequence shown here is derived from an EMBL/GenBank/DDBJ whole genome shotgun (WGS) entry which is preliminary data.</text>
</comment>
<name>A0AAD6SK10_9AGAR</name>
<reference evidence="1" key="1">
    <citation type="submission" date="2023-03" db="EMBL/GenBank/DDBJ databases">
        <title>Massive genome expansion in bonnet fungi (Mycena s.s.) driven by repeated elements and novel gene families across ecological guilds.</title>
        <authorList>
            <consortium name="Lawrence Berkeley National Laboratory"/>
            <person name="Harder C.B."/>
            <person name="Miyauchi S."/>
            <person name="Viragh M."/>
            <person name="Kuo A."/>
            <person name="Thoen E."/>
            <person name="Andreopoulos B."/>
            <person name="Lu D."/>
            <person name="Skrede I."/>
            <person name="Drula E."/>
            <person name="Henrissat B."/>
            <person name="Morin E."/>
            <person name="Kohler A."/>
            <person name="Barry K."/>
            <person name="LaButti K."/>
            <person name="Morin E."/>
            <person name="Salamov A."/>
            <person name="Lipzen A."/>
            <person name="Mereny Z."/>
            <person name="Hegedus B."/>
            <person name="Baldrian P."/>
            <person name="Stursova M."/>
            <person name="Weitz H."/>
            <person name="Taylor A."/>
            <person name="Grigoriev I.V."/>
            <person name="Nagy L.G."/>
            <person name="Martin F."/>
            <person name="Kauserud H."/>
        </authorList>
    </citation>
    <scope>NUCLEOTIDE SEQUENCE</scope>
    <source>
        <strain evidence="1">CBHHK200</strain>
    </source>
</reference>
<dbReference type="EMBL" id="JARJCM010000108">
    <property type="protein sequence ID" value="KAJ7028860.1"/>
    <property type="molecule type" value="Genomic_DNA"/>
</dbReference>